<dbReference type="PROSITE" id="PS00154">
    <property type="entry name" value="ATPASE_E1_E2"/>
    <property type="match status" value="1"/>
</dbReference>
<keyword evidence="9" id="KW-1278">Translocase</keyword>
<keyword evidence="11" id="KW-0406">Ion transport</keyword>
<evidence type="ECO:0000256" key="11">
    <source>
        <dbReference type="ARBA" id="ARBA00023065"/>
    </source>
</evidence>
<comment type="subcellular location">
    <subcellularLocation>
        <location evidence="1">Cell membrane</location>
        <topology evidence="1">Multi-pass membrane protein</topology>
    </subcellularLocation>
</comment>
<evidence type="ECO:0000256" key="1">
    <source>
        <dbReference type="ARBA" id="ARBA00004651"/>
    </source>
</evidence>
<feature type="transmembrane region" description="Helical" evidence="13">
    <location>
        <begin position="779"/>
        <end position="798"/>
    </location>
</feature>
<dbReference type="InterPro" id="IPR023298">
    <property type="entry name" value="ATPase_P-typ_TM_dom_sf"/>
</dbReference>
<dbReference type="GO" id="GO:0043682">
    <property type="term" value="F:P-type divalent copper transporter activity"/>
    <property type="evidence" value="ECO:0007669"/>
    <property type="project" value="TreeGrafter"/>
</dbReference>
<keyword evidence="10 13" id="KW-1133">Transmembrane helix</keyword>
<dbReference type="InterPro" id="IPR001757">
    <property type="entry name" value="P_typ_ATPase"/>
</dbReference>
<dbReference type="Gene3D" id="3.40.50.1000">
    <property type="entry name" value="HAD superfamily/HAD-like"/>
    <property type="match status" value="1"/>
</dbReference>
<dbReference type="InterPro" id="IPR006121">
    <property type="entry name" value="HMA_dom"/>
</dbReference>
<dbReference type="InterPro" id="IPR023214">
    <property type="entry name" value="HAD_sf"/>
</dbReference>
<feature type="transmembrane region" description="Helical" evidence="13">
    <location>
        <begin position="153"/>
        <end position="174"/>
    </location>
</feature>
<evidence type="ECO:0000256" key="9">
    <source>
        <dbReference type="ARBA" id="ARBA00022967"/>
    </source>
</evidence>
<dbReference type="Gene3D" id="2.70.150.10">
    <property type="entry name" value="Calcium-transporting ATPase, cytoplasmic transduction domain A"/>
    <property type="match status" value="1"/>
</dbReference>
<dbReference type="GO" id="GO:0005524">
    <property type="term" value="F:ATP binding"/>
    <property type="evidence" value="ECO:0007669"/>
    <property type="project" value="InterPro"/>
</dbReference>
<accession>A0A428Q2C2</accession>
<evidence type="ECO:0000256" key="5">
    <source>
        <dbReference type="ARBA" id="ARBA00022553"/>
    </source>
</evidence>
<dbReference type="InterPro" id="IPR036412">
    <property type="entry name" value="HAD-like_sf"/>
</dbReference>
<dbReference type="GO" id="GO:0005886">
    <property type="term" value="C:plasma membrane"/>
    <property type="evidence" value="ECO:0007669"/>
    <property type="project" value="UniProtKB-SubCell"/>
</dbReference>
<comment type="caution">
    <text evidence="15">The sequence shown here is derived from an EMBL/GenBank/DDBJ whole genome shotgun (WGS) entry which is preliminary data.</text>
</comment>
<dbReference type="InterPro" id="IPR036163">
    <property type="entry name" value="HMA_dom_sf"/>
</dbReference>
<keyword evidence="7" id="KW-0479">Metal-binding</keyword>
<keyword evidence="4" id="KW-1003">Cell membrane</keyword>
<reference evidence="15 16" key="1">
    <citation type="submission" date="2017-06" db="EMBL/GenBank/DDBJ databases">
        <title>Comparative genomic analysis of Ambrosia Fusariam Clade fungi.</title>
        <authorList>
            <person name="Stajich J.E."/>
            <person name="Carrillo J."/>
            <person name="Kijimoto T."/>
            <person name="Eskalen A."/>
            <person name="O'Donnell K."/>
            <person name="Kasson M."/>
        </authorList>
    </citation>
    <scope>NUCLEOTIDE SEQUENCE [LARGE SCALE GENOMIC DNA]</scope>
    <source>
        <strain evidence="15 16">NRRL62584</strain>
    </source>
</reference>
<sequence length="837" mass="89738">MACCAVAAYVVFRFLGAYEKLLCSLKPSHNASKKDNVERPAFEATIRPSKKQVQVHVFSLDGLTCGSCVTSLRTTIEEVPGVLQASISLALLRARVTATEAVTQTTIINAIRSAGYGADLAPMPNSNGWAGLLSSIQTPLDNRTRNVLIWRRAFTVSVLASLAIPLIHCVSSILRLESDLFIDLLLCVAIAASLVASSCIHIESARAIWHLRKPDMSTLGSLGILLSLMQGICRAYTANQPGAYQFYHPALDSIPILSTCVLGSRLLKTVLTQRSLDFGSPLVNLVPVTATVCHNDGGEDPIVEPIDMVSPGDFVVVNKGQHIPVDGIMTSSGSVLVTEAWINGSNLPRTVHPGDAVFAGCRVEHGTLVLAVKSCGLSTRLGAMLESIVSGELKPQESRIDTTARYFTTAVIVFAAAVCVAQMHSLPETNLTERLGRASGIMLAACPCALSLSVPTCKLLATVRASKSGIRLVTTYSRFRDVAGVQTVLFDKTGTLTHGDLRVRYVSLEPYPTLPSTLIWRAIWELEKDVQHPVAHAIVRESLRQMSSLGAPLPTERTSDTLVSEVLHELGRGVQGTVTSKASSSKWHLAIGSRKFIESLGVQVDFARIPAELRCAVTTPVVVAINGTQVGILVFEDVVRSEAIPVIKELKKMGINVGMITGDNHASATAVSRQVGIDVDMVFANSLPQDKAEVVSRFRRHGPVLVVGDNLNDLPCFASASFSVCVPGQEGTLGDFDAADATLTSFTTGNCKSDPEVLKHIPFLVYLSRRTVGIVSQNMWWAAAYNALSLLWASGVIGSTKPLSSVWFSLGMGFSSAVVLLNSSRIGRESKRLAFSE</sequence>
<evidence type="ECO:0000256" key="4">
    <source>
        <dbReference type="ARBA" id="ARBA00022475"/>
    </source>
</evidence>
<keyword evidence="3" id="KW-0813">Transport</keyword>
<organism evidence="15 16">
    <name type="scientific">Fusarium duplospermum</name>
    <dbReference type="NCBI Taxonomy" id="1325734"/>
    <lineage>
        <taxon>Eukaryota</taxon>
        <taxon>Fungi</taxon>
        <taxon>Dikarya</taxon>
        <taxon>Ascomycota</taxon>
        <taxon>Pezizomycotina</taxon>
        <taxon>Sordariomycetes</taxon>
        <taxon>Hypocreomycetidae</taxon>
        <taxon>Hypocreales</taxon>
        <taxon>Nectriaceae</taxon>
        <taxon>Fusarium</taxon>
        <taxon>Fusarium solani species complex</taxon>
    </lineage>
</organism>
<dbReference type="NCBIfam" id="TIGR01494">
    <property type="entry name" value="ATPase_P-type"/>
    <property type="match status" value="2"/>
</dbReference>
<dbReference type="SUPFAM" id="SSF81653">
    <property type="entry name" value="Calcium ATPase, transduction domain A"/>
    <property type="match status" value="1"/>
</dbReference>
<keyword evidence="8" id="KW-0460">Magnesium</keyword>
<dbReference type="InterPro" id="IPR023299">
    <property type="entry name" value="ATPase_P-typ_cyto_dom_N"/>
</dbReference>
<feature type="transmembrane region" description="Helical" evidence="13">
    <location>
        <begin position="180"/>
        <end position="202"/>
    </location>
</feature>
<feature type="transmembrane region" description="Helical" evidence="13">
    <location>
        <begin position="804"/>
        <end position="822"/>
    </location>
</feature>
<feature type="domain" description="HMA" evidence="14">
    <location>
        <begin position="54"/>
        <end position="119"/>
    </location>
</feature>
<protein>
    <recommendedName>
        <fullName evidence="14">HMA domain-containing protein</fullName>
    </recommendedName>
</protein>
<evidence type="ECO:0000256" key="13">
    <source>
        <dbReference type="SAM" id="Phobius"/>
    </source>
</evidence>
<dbReference type="GO" id="GO:0016887">
    <property type="term" value="F:ATP hydrolysis activity"/>
    <property type="evidence" value="ECO:0007669"/>
    <property type="project" value="InterPro"/>
</dbReference>
<dbReference type="Gene3D" id="3.30.70.100">
    <property type="match status" value="1"/>
</dbReference>
<keyword evidence="16" id="KW-1185">Reference proteome</keyword>
<dbReference type="InterPro" id="IPR017969">
    <property type="entry name" value="Heavy-metal-associated_CS"/>
</dbReference>
<evidence type="ECO:0000256" key="8">
    <source>
        <dbReference type="ARBA" id="ARBA00022842"/>
    </source>
</evidence>
<dbReference type="InterPro" id="IPR059000">
    <property type="entry name" value="ATPase_P-type_domA"/>
</dbReference>
<dbReference type="GO" id="GO:0005507">
    <property type="term" value="F:copper ion binding"/>
    <property type="evidence" value="ECO:0007669"/>
    <property type="project" value="TreeGrafter"/>
</dbReference>
<dbReference type="SUPFAM" id="SSF55008">
    <property type="entry name" value="HMA, heavy metal-associated domain"/>
    <property type="match status" value="1"/>
</dbReference>
<dbReference type="STRING" id="1325734.A0A428Q2C2"/>
<evidence type="ECO:0000256" key="6">
    <source>
        <dbReference type="ARBA" id="ARBA00022692"/>
    </source>
</evidence>
<dbReference type="GO" id="GO:0055070">
    <property type="term" value="P:copper ion homeostasis"/>
    <property type="evidence" value="ECO:0007669"/>
    <property type="project" value="TreeGrafter"/>
</dbReference>
<proteinExistence type="inferred from homology"/>
<feature type="transmembrane region" description="Helical" evidence="13">
    <location>
        <begin position="438"/>
        <end position="461"/>
    </location>
</feature>
<dbReference type="InterPro" id="IPR018303">
    <property type="entry name" value="ATPase_P-typ_P_site"/>
</dbReference>
<dbReference type="PANTHER" id="PTHR43520:SF5">
    <property type="entry name" value="CATION-TRANSPORTING P-TYPE ATPASE-RELATED"/>
    <property type="match status" value="1"/>
</dbReference>
<dbReference type="PRINTS" id="PR00119">
    <property type="entry name" value="CATATPASE"/>
</dbReference>
<evidence type="ECO:0000256" key="10">
    <source>
        <dbReference type="ARBA" id="ARBA00022989"/>
    </source>
</evidence>
<evidence type="ECO:0000313" key="15">
    <source>
        <dbReference type="EMBL" id="RSL59398.1"/>
    </source>
</evidence>
<dbReference type="EMBL" id="NKCI01000066">
    <property type="protein sequence ID" value="RSL59398.1"/>
    <property type="molecule type" value="Genomic_DNA"/>
</dbReference>
<evidence type="ECO:0000256" key="7">
    <source>
        <dbReference type="ARBA" id="ARBA00022723"/>
    </source>
</evidence>
<gene>
    <name evidence="15" type="ORF">CEP54_007282</name>
</gene>
<dbReference type="Proteomes" id="UP000288168">
    <property type="component" value="Unassembled WGS sequence"/>
</dbReference>
<dbReference type="SUPFAM" id="SSF56784">
    <property type="entry name" value="HAD-like"/>
    <property type="match status" value="1"/>
</dbReference>
<keyword evidence="12 13" id="KW-0472">Membrane</keyword>
<dbReference type="SUPFAM" id="SSF81665">
    <property type="entry name" value="Calcium ATPase, transmembrane domain M"/>
    <property type="match status" value="1"/>
</dbReference>
<dbReference type="AlphaFoldDB" id="A0A428Q2C2"/>
<dbReference type="Pfam" id="PF00122">
    <property type="entry name" value="E1-E2_ATPase"/>
    <property type="match status" value="1"/>
</dbReference>
<evidence type="ECO:0000259" key="14">
    <source>
        <dbReference type="PROSITE" id="PS50846"/>
    </source>
</evidence>
<dbReference type="Pfam" id="PF00702">
    <property type="entry name" value="Hydrolase"/>
    <property type="match status" value="1"/>
</dbReference>
<dbReference type="PANTHER" id="PTHR43520">
    <property type="entry name" value="ATP7, ISOFORM B"/>
    <property type="match status" value="1"/>
</dbReference>
<keyword evidence="5" id="KW-0597">Phosphoprotein</keyword>
<evidence type="ECO:0000313" key="16">
    <source>
        <dbReference type="Proteomes" id="UP000288168"/>
    </source>
</evidence>
<dbReference type="InterPro" id="IPR008250">
    <property type="entry name" value="ATPase_P-typ_transduc_dom_A_sf"/>
</dbReference>
<dbReference type="Pfam" id="PF00403">
    <property type="entry name" value="HMA"/>
    <property type="match status" value="1"/>
</dbReference>
<name>A0A428Q2C2_9HYPO</name>
<dbReference type="PROSITE" id="PS01047">
    <property type="entry name" value="HMA_1"/>
    <property type="match status" value="1"/>
</dbReference>
<dbReference type="PROSITE" id="PS50846">
    <property type="entry name" value="HMA_2"/>
    <property type="match status" value="1"/>
</dbReference>
<comment type="similarity">
    <text evidence="2">Belongs to the cation transport ATPase (P-type) (TC 3.A.3) family. Type IB subfamily.</text>
</comment>
<dbReference type="OrthoDB" id="432719at2759"/>
<dbReference type="CDD" id="cd00371">
    <property type="entry name" value="HMA"/>
    <property type="match status" value="1"/>
</dbReference>
<evidence type="ECO:0000256" key="2">
    <source>
        <dbReference type="ARBA" id="ARBA00006024"/>
    </source>
</evidence>
<keyword evidence="6 13" id="KW-0812">Transmembrane</keyword>
<evidence type="ECO:0000256" key="12">
    <source>
        <dbReference type="ARBA" id="ARBA00023136"/>
    </source>
</evidence>
<dbReference type="Gene3D" id="3.40.1110.10">
    <property type="entry name" value="Calcium-transporting ATPase, cytoplasmic domain N"/>
    <property type="match status" value="1"/>
</dbReference>
<feature type="transmembrane region" description="Helical" evidence="13">
    <location>
        <begin position="406"/>
        <end position="426"/>
    </location>
</feature>
<evidence type="ECO:0000256" key="3">
    <source>
        <dbReference type="ARBA" id="ARBA00022448"/>
    </source>
</evidence>